<dbReference type="Pfam" id="PF00072">
    <property type="entry name" value="Response_reg"/>
    <property type="match status" value="1"/>
</dbReference>
<evidence type="ECO:0000256" key="4">
    <source>
        <dbReference type="ARBA" id="ARBA00023012"/>
    </source>
</evidence>
<dbReference type="GO" id="GO:0003677">
    <property type="term" value="F:DNA binding"/>
    <property type="evidence" value="ECO:0007669"/>
    <property type="project" value="UniProtKB-KW"/>
</dbReference>
<dbReference type="Proteomes" id="UP000567795">
    <property type="component" value="Unassembled WGS sequence"/>
</dbReference>
<evidence type="ECO:0000313" key="12">
    <source>
        <dbReference type="EMBL" id="NYI03544.1"/>
    </source>
</evidence>
<keyword evidence="8 9" id="KW-0804">Transcription</keyword>
<sequence>MDVLVVDDDFMVARINRGFVEKVPGFRVVGTVHSGREAVEAAERLRPDLVLLDIYLPDLHGIEVLRAIRERAPEVDVLVITAARESATVLDAMRGGAVHYLIKPFAFDDLRTRLEHFRDVRGSLGEAAARQADVDRVFGTPAAPPVARGLPKGLSAETAELVRGALRAADRGLSAAECAAELGVSRVSARRYLEHFASRGQAVVRLRYGTTGRPERRYHWQGTGE</sequence>
<dbReference type="Pfam" id="PF20714">
    <property type="entry name" value="HTH_64"/>
    <property type="match status" value="1"/>
</dbReference>
<keyword evidence="2 9" id="KW-0963">Cytoplasm</keyword>
<evidence type="ECO:0000256" key="1">
    <source>
        <dbReference type="ARBA" id="ARBA00004496"/>
    </source>
</evidence>
<evidence type="ECO:0000256" key="5">
    <source>
        <dbReference type="ARBA" id="ARBA00023015"/>
    </source>
</evidence>
<organism evidence="12 13">
    <name type="scientific">Allostreptomyces psammosilenae</name>
    <dbReference type="NCBI Taxonomy" id="1892865"/>
    <lineage>
        <taxon>Bacteria</taxon>
        <taxon>Bacillati</taxon>
        <taxon>Actinomycetota</taxon>
        <taxon>Actinomycetes</taxon>
        <taxon>Kitasatosporales</taxon>
        <taxon>Streptomycetaceae</taxon>
        <taxon>Allostreptomyces</taxon>
    </lineage>
</organism>
<dbReference type="InterPro" id="IPR001789">
    <property type="entry name" value="Sig_transdc_resp-reg_receiver"/>
</dbReference>
<comment type="subcellular location">
    <subcellularLocation>
        <location evidence="1 9">Cytoplasm</location>
    </subcellularLocation>
</comment>
<dbReference type="EMBL" id="JACBZD010000001">
    <property type="protein sequence ID" value="NYI03544.1"/>
    <property type="molecule type" value="Genomic_DNA"/>
</dbReference>
<dbReference type="PANTHER" id="PTHR45526:SF1">
    <property type="entry name" value="TRANSCRIPTIONAL REGULATORY PROTEIN DCUR-RELATED"/>
    <property type="match status" value="1"/>
</dbReference>
<evidence type="ECO:0000256" key="3">
    <source>
        <dbReference type="ARBA" id="ARBA00022553"/>
    </source>
</evidence>
<dbReference type="PIRSF" id="PIRSF006171">
    <property type="entry name" value="RR_citrat_malat"/>
    <property type="match status" value="1"/>
</dbReference>
<dbReference type="InterPro" id="IPR011006">
    <property type="entry name" value="CheY-like_superfamily"/>
</dbReference>
<dbReference type="InterPro" id="IPR051271">
    <property type="entry name" value="2C-system_Tx_regulators"/>
</dbReference>
<dbReference type="InterPro" id="IPR024187">
    <property type="entry name" value="Sig_transdc_resp-reg_cit/mal"/>
</dbReference>
<proteinExistence type="predicted"/>
<evidence type="ECO:0000256" key="6">
    <source>
        <dbReference type="ARBA" id="ARBA00023125"/>
    </source>
</evidence>
<feature type="domain" description="Response regulatory" evidence="11">
    <location>
        <begin position="2"/>
        <end position="118"/>
    </location>
</feature>
<keyword evidence="7 9" id="KW-0010">Activator</keyword>
<comment type="caution">
    <text evidence="12">The sequence shown here is derived from an EMBL/GenBank/DDBJ whole genome shotgun (WGS) entry which is preliminary data.</text>
</comment>
<dbReference type="AlphaFoldDB" id="A0A852ZRQ9"/>
<dbReference type="CDD" id="cd19925">
    <property type="entry name" value="REC_citrate_TCS"/>
    <property type="match status" value="1"/>
</dbReference>
<protein>
    <recommendedName>
        <fullName evidence="9">Transcriptional regulatory protein</fullName>
    </recommendedName>
</protein>
<keyword evidence="13" id="KW-1185">Reference proteome</keyword>
<evidence type="ECO:0000313" key="13">
    <source>
        <dbReference type="Proteomes" id="UP000567795"/>
    </source>
</evidence>
<dbReference type="GO" id="GO:0000156">
    <property type="term" value="F:phosphorelay response regulator activity"/>
    <property type="evidence" value="ECO:0007669"/>
    <property type="project" value="TreeGrafter"/>
</dbReference>
<evidence type="ECO:0000259" key="11">
    <source>
        <dbReference type="PROSITE" id="PS50110"/>
    </source>
</evidence>
<dbReference type="PANTHER" id="PTHR45526">
    <property type="entry name" value="TRANSCRIPTIONAL REGULATORY PROTEIN DPIA"/>
    <property type="match status" value="1"/>
</dbReference>
<keyword evidence="3 10" id="KW-0597">Phosphoprotein</keyword>
<evidence type="ECO:0000256" key="9">
    <source>
        <dbReference type="PIRNR" id="PIRNR006171"/>
    </source>
</evidence>
<dbReference type="Gene3D" id="3.40.50.2300">
    <property type="match status" value="1"/>
</dbReference>
<dbReference type="SUPFAM" id="SSF52172">
    <property type="entry name" value="CheY-like"/>
    <property type="match status" value="1"/>
</dbReference>
<reference evidence="12 13" key="1">
    <citation type="submission" date="2020-07" db="EMBL/GenBank/DDBJ databases">
        <title>Sequencing the genomes of 1000 actinobacteria strains.</title>
        <authorList>
            <person name="Klenk H.-P."/>
        </authorList>
    </citation>
    <scope>NUCLEOTIDE SEQUENCE [LARGE SCALE GENOMIC DNA]</scope>
    <source>
        <strain evidence="12 13">DSM 42178</strain>
    </source>
</reference>
<dbReference type="RefSeq" id="WP_179812577.1">
    <property type="nucleotide sequence ID" value="NZ_JACBZD010000001.1"/>
</dbReference>
<evidence type="ECO:0000256" key="10">
    <source>
        <dbReference type="PROSITE-ProRule" id="PRU00169"/>
    </source>
</evidence>
<accession>A0A852ZRQ9</accession>
<dbReference type="GO" id="GO:0005737">
    <property type="term" value="C:cytoplasm"/>
    <property type="evidence" value="ECO:0007669"/>
    <property type="project" value="UniProtKB-SubCell"/>
</dbReference>
<keyword evidence="4 9" id="KW-0902">Two-component regulatory system</keyword>
<evidence type="ECO:0000256" key="8">
    <source>
        <dbReference type="ARBA" id="ARBA00023163"/>
    </source>
</evidence>
<keyword evidence="6 9" id="KW-0238">DNA-binding</keyword>
<dbReference type="InterPro" id="IPR048714">
    <property type="entry name" value="DpiA-like_HTH"/>
</dbReference>
<feature type="modified residue" description="4-aspartylphosphate" evidence="10">
    <location>
        <position position="53"/>
    </location>
</feature>
<dbReference type="GO" id="GO:0003700">
    <property type="term" value="F:DNA-binding transcription factor activity"/>
    <property type="evidence" value="ECO:0007669"/>
    <property type="project" value="InterPro"/>
</dbReference>
<name>A0A852ZRQ9_9ACTN</name>
<evidence type="ECO:0000256" key="7">
    <source>
        <dbReference type="ARBA" id="ARBA00023159"/>
    </source>
</evidence>
<keyword evidence="5 9" id="KW-0805">Transcription regulation</keyword>
<dbReference type="SMART" id="SM00448">
    <property type="entry name" value="REC"/>
    <property type="match status" value="1"/>
</dbReference>
<dbReference type="PROSITE" id="PS50110">
    <property type="entry name" value="RESPONSE_REGULATORY"/>
    <property type="match status" value="1"/>
</dbReference>
<evidence type="ECO:0000256" key="2">
    <source>
        <dbReference type="ARBA" id="ARBA00022490"/>
    </source>
</evidence>
<gene>
    <name evidence="12" type="ORF">FHU37_000487</name>
</gene>